<dbReference type="Proteomes" id="UP000030758">
    <property type="component" value="Unassembled WGS sequence"/>
</dbReference>
<evidence type="ECO:0000313" key="2">
    <source>
        <dbReference type="EMBL" id="KFD61164.1"/>
    </source>
</evidence>
<accession>A0A085MVB8</accession>
<dbReference type="EMBL" id="KL363218">
    <property type="protein sequence ID" value="KFD53367.1"/>
    <property type="molecule type" value="Genomic_DNA"/>
</dbReference>
<sequence>MEKMVSESAIARYARVVPSLMETSALKDCQKSSFSLWKIKKAMYTRHNGNMNRDLGVRVSEVRCQCRKPEDVTVRATGGRRASRQYIEHLSRVLDGLDDPPRNRTSERVRPAEQYYDLRVELYQFEMGSRLFSPRLLGHNRKFMTT</sequence>
<evidence type="ECO:0000313" key="3">
    <source>
        <dbReference type="Proteomes" id="UP000030764"/>
    </source>
</evidence>
<gene>
    <name evidence="1" type="ORF">M513_05848</name>
    <name evidence="2" type="ORF">M514_05848</name>
</gene>
<dbReference type="Proteomes" id="UP000030764">
    <property type="component" value="Unassembled WGS sequence"/>
</dbReference>
<reference evidence="2 3" key="1">
    <citation type="journal article" date="2014" name="Nat. Genet.">
        <title>Genome and transcriptome of the porcine whipworm Trichuris suis.</title>
        <authorList>
            <person name="Jex A.R."/>
            <person name="Nejsum P."/>
            <person name="Schwarz E.M."/>
            <person name="Hu L."/>
            <person name="Young N.D."/>
            <person name="Hall R.S."/>
            <person name="Korhonen P.K."/>
            <person name="Liao S."/>
            <person name="Thamsborg S."/>
            <person name="Xia J."/>
            <person name="Xu P."/>
            <person name="Wang S."/>
            <person name="Scheerlinck J.P."/>
            <person name="Hofmann A."/>
            <person name="Sternberg P.W."/>
            <person name="Wang J."/>
            <person name="Gasser R.B."/>
        </authorList>
    </citation>
    <scope>NUCLEOTIDE SEQUENCE [LARGE SCALE GENOMIC DNA]</scope>
    <source>
        <strain evidence="2">DCEP-RM93F</strain>
        <strain evidence="1">DCEP-RM93M</strain>
    </source>
</reference>
<dbReference type="EMBL" id="KL367633">
    <property type="protein sequence ID" value="KFD61164.1"/>
    <property type="molecule type" value="Genomic_DNA"/>
</dbReference>
<proteinExistence type="predicted"/>
<dbReference type="AlphaFoldDB" id="A0A085MVB8"/>
<name>A0A085MVB8_9BILA</name>
<evidence type="ECO:0000313" key="1">
    <source>
        <dbReference type="EMBL" id="KFD53367.1"/>
    </source>
</evidence>
<keyword evidence="3" id="KW-1185">Reference proteome</keyword>
<protein>
    <submittedName>
        <fullName evidence="2">Uncharacterized protein</fullName>
    </submittedName>
</protein>
<organism evidence="2">
    <name type="scientific">Trichuris suis</name>
    <name type="common">pig whipworm</name>
    <dbReference type="NCBI Taxonomy" id="68888"/>
    <lineage>
        <taxon>Eukaryota</taxon>
        <taxon>Metazoa</taxon>
        <taxon>Ecdysozoa</taxon>
        <taxon>Nematoda</taxon>
        <taxon>Enoplea</taxon>
        <taxon>Dorylaimia</taxon>
        <taxon>Trichinellida</taxon>
        <taxon>Trichuridae</taxon>
        <taxon>Trichuris</taxon>
    </lineage>
</organism>